<dbReference type="RefSeq" id="WP_110435333.1">
    <property type="nucleotide sequence ID" value="NZ_DBEZNG010000113.1"/>
</dbReference>
<dbReference type="EMBL" id="JAJEPX010000006">
    <property type="protein sequence ID" value="MCC2176172.1"/>
    <property type="molecule type" value="Genomic_DNA"/>
</dbReference>
<dbReference type="Gene3D" id="1.10.10.10">
    <property type="entry name" value="Winged helix-like DNA-binding domain superfamily/Winged helix DNA-binding domain"/>
    <property type="match status" value="1"/>
</dbReference>
<dbReference type="GO" id="GO:0003677">
    <property type="term" value="F:DNA binding"/>
    <property type="evidence" value="ECO:0007669"/>
    <property type="project" value="InterPro"/>
</dbReference>
<dbReference type="InterPro" id="IPR013249">
    <property type="entry name" value="RNA_pol_sigma70_r4_t2"/>
</dbReference>
<feature type="domain" description="RNA polymerase sigma factor 70 region 4 type 2" evidence="1">
    <location>
        <begin position="43"/>
        <end position="89"/>
    </location>
</feature>
<reference evidence="2 3" key="1">
    <citation type="submission" date="2021-10" db="EMBL/GenBank/DDBJ databases">
        <title>Anaerobic single-cell dispensing facilitates the cultivation of human gut bacteria.</title>
        <authorList>
            <person name="Afrizal A."/>
        </authorList>
    </citation>
    <scope>NUCLEOTIDE SEQUENCE [LARGE SCALE GENOMIC DNA]</scope>
    <source>
        <strain evidence="2 3">CLA-AA-H270</strain>
    </source>
</reference>
<dbReference type="Proteomes" id="UP001298753">
    <property type="component" value="Unassembled WGS sequence"/>
</dbReference>
<name>A0AAW4VTD7_9FIRM</name>
<dbReference type="InterPro" id="IPR013324">
    <property type="entry name" value="RNA_pol_sigma_r3/r4-like"/>
</dbReference>
<organism evidence="2 3">
    <name type="scientific">Agathobaculum butyriciproducens</name>
    <dbReference type="NCBI Taxonomy" id="1628085"/>
    <lineage>
        <taxon>Bacteria</taxon>
        <taxon>Bacillati</taxon>
        <taxon>Bacillota</taxon>
        <taxon>Clostridia</taxon>
        <taxon>Eubacteriales</taxon>
        <taxon>Butyricicoccaceae</taxon>
        <taxon>Agathobaculum</taxon>
    </lineage>
</organism>
<keyword evidence="3" id="KW-1185">Reference proteome</keyword>
<dbReference type="GO" id="GO:0016987">
    <property type="term" value="F:sigma factor activity"/>
    <property type="evidence" value="ECO:0007669"/>
    <property type="project" value="InterPro"/>
</dbReference>
<dbReference type="AlphaFoldDB" id="A0AAW4VTD7"/>
<dbReference type="InterPro" id="IPR014284">
    <property type="entry name" value="RNA_pol_sigma-70_dom"/>
</dbReference>
<evidence type="ECO:0000313" key="2">
    <source>
        <dbReference type="EMBL" id="MCC2176172.1"/>
    </source>
</evidence>
<dbReference type="GeneID" id="98661351"/>
<sequence>MRTVALSEHTATRLAYRQYLGLLAEDDRGFRQAFRTAFFRAMREQLTPRQYEVLWMIEVEGLSCKQCAERLGISPSAVSRHCSRGKKRLRTLLAYNLELRHQYFS</sequence>
<dbReference type="SUPFAM" id="SSF88659">
    <property type="entry name" value="Sigma3 and sigma4 domains of RNA polymerase sigma factors"/>
    <property type="match status" value="1"/>
</dbReference>
<proteinExistence type="predicted"/>
<gene>
    <name evidence="2" type="ORF">LKD22_03355</name>
</gene>
<evidence type="ECO:0000259" key="1">
    <source>
        <dbReference type="Pfam" id="PF08281"/>
    </source>
</evidence>
<dbReference type="Pfam" id="PF08281">
    <property type="entry name" value="Sigma70_r4_2"/>
    <property type="match status" value="1"/>
</dbReference>
<dbReference type="GO" id="GO:0006352">
    <property type="term" value="P:DNA-templated transcription initiation"/>
    <property type="evidence" value="ECO:0007669"/>
    <property type="project" value="InterPro"/>
</dbReference>
<evidence type="ECO:0000313" key="3">
    <source>
        <dbReference type="Proteomes" id="UP001298753"/>
    </source>
</evidence>
<protein>
    <submittedName>
        <fullName evidence="2">Sigma-70 family RNA polymerase sigma factor</fullName>
    </submittedName>
</protein>
<dbReference type="NCBIfam" id="TIGR02937">
    <property type="entry name" value="sigma70-ECF"/>
    <property type="match status" value="1"/>
</dbReference>
<accession>A0AAW4VTD7</accession>
<dbReference type="InterPro" id="IPR036388">
    <property type="entry name" value="WH-like_DNA-bd_sf"/>
</dbReference>
<comment type="caution">
    <text evidence="2">The sequence shown here is derived from an EMBL/GenBank/DDBJ whole genome shotgun (WGS) entry which is preliminary data.</text>
</comment>